<name>A0A8G2BEU5_9PROT</name>
<sequence>MRKLLLCLLGLWLGLGAAAAVADDRGVAHNRTFLEAFLTRCMPAAHNQTPIVTEGMIELPDELAEQWLQGQPGRVWKYNTQHDVLVASDRPDHCFVVSKYNDIDNLRDQVGFWFSKDALGFTQDIFETKQSGEFRASYSLDQGDGWRRRILIQARPVPYSGGIAIMGTAGFVPGK</sequence>
<dbReference type="OrthoDB" id="10004632at2"/>
<keyword evidence="1" id="KW-0732">Signal</keyword>
<evidence type="ECO:0000313" key="2">
    <source>
        <dbReference type="EMBL" id="SDF25470.1"/>
    </source>
</evidence>
<evidence type="ECO:0000313" key="3">
    <source>
        <dbReference type="Proteomes" id="UP000198615"/>
    </source>
</evidence>
<dbReference type="EMBL" id="FNBW01000002">
    <property type="protein sequence ID" value="SDF25470.1"/>
    <property type="molecule type" value="Genomic_DNA"/>
</dbReference>
<reference evidence="2 3" key="1">
    <citation type="submission" date="2016-10" db="EMBL/GenBank/DDBJ databases">
        <authorList>
            <person name="Varghese N."/>
            <person name="Submissions S."/>
        </authorList>
    </citation>
    <scope>NUCLEOTIDE SEQUENCE [LARGE SCALE GENOMIC DNA]</scope>
    <source>
        <strain evidence="2 3">DSM 18839</strain>
    </source>
</reference>
<protein>
    <submittedName>
        <fullName evidence="2">Uncharacterized protein</fullName>
    </submittedName>
</protein>
<gene>
    <name evidence="2" type="ORF">SAMN05660686_00761</name>
</gene>
<dbReference type="RefSeq" id="WP_093148276.1">
    <property type="nucleotide sequence ID" value="NZ_FNBW01000002.1"/>
</dbReference>
<evidence type="ECO:0000256" key="1">
    <source>
        <dbReference type="SAM" id="SignalP"/>
    </source>
</evidence>
<feature type="signal peptide" evidence="1">
    <location>
        <begin position="1"/>
        <end position="22"/>
    </location>
</feature>
<dbReference type="Proteomes" id="UP000198615">
    <property type="component" value="Unassembled WGS sequence"/>
</dbReference>
<accession>A0A8G2BEU5</accession>
<organism evidence="2 3">
    <name type="scientific">Thalassobaculum litoreum DSM 18839</name>
    <dbReference type="NCBI Taxonomy" id="1123362"/>
    <lineage>
        <taxon>Bacteria</taxon>
        <taxon>Pseudomonadati</taxon>
        <taxon>Pseudomonadota</taxon>
        <taxon>Alphaproteobacteria</taxon>
        <taxon>Rhodospirillales</taxon>
        <taxon>Thalassobaculaceae</taxon>
        <taxon>Thalassobaculum</taxon>
    </lineage>
</organism>
<comment type="caution">
    <text evidence="2">The sequence shown here is derived from an EMBL/GenBank/DDBJ whole genome shotgun (WGS) entry which is preliminary data.</text>
</comment>
<feature type="chain" id="PRO_5034994848" evidence="1">
    <location>
        <begin position="23"/>
        <end position="175"/>
    </location>
</feature>
<keyword evidence="3" id="KW-1185">Reference proteome</keyword>
<dbReference type="AlphaFoldDB" id="A0A8G2BEU5"/>
<proteinExistence type="predicted"/>